<dbReference type="PROSITE" id="PS51257">
    <property type="entry name" value="PROKAR_LIPOPROTEIN"/>
    <property type="match status" value="1"/>
</dbReference>
<reference evidence="2 3" key="1">
    <citation type="journal article" date="2010" name="PLoS ONE">
        <title>Genome erosion in a nitrogen-fixing vertically transmitted endosymbiotic multicellular cyanobacterium.</title>
        <authorList>
            <person name="Ran L."/>
            <person name="Larsson J."/>
            <person name="Vigil-Stenman T."/>
            <person name="Nylander J.A."/>
            <person name="Ininbergs K."/>
            <person name="Zheng W.W."/>
            <person name="Lapidus A."/>
            <person name="Lowry S."/>
            <person name="Haselkorn R."/>
            <person name="Bergman B."/>
        </authorList>
    </citation>
    <scope>NUCLEOTIDE SEQUENCE [LARGE SCALE GENOMIC DNA]</scope>
    <source>
        <strain evidence="2 3">0708</strain>
    </source>
</reference>
<dbReference type="Pfam" id="PF10517">
    <property type="entry name" value="DM13"/>
    <property type="match status" value="1"/>
</dbReference>
<dbReference type="KEGG" id="naz:Aazo_0394"/>
<sequence>MKFHLLVIVGMVIFFSLGCTKEIKSTPINNQPQSVKNMDNSVAASESFKTLEHRIHGKVSFITENGISYLEFDKSFKTENRPDLFLNLYHSNTPAKYGIKEKDYARIAPLQKISGSQRYALPNNVKLANFGFLAMWCRSFNVSFGYAGLPK</sequence>
<dbReference type="OrthoDB" id="463944at2"/>
<dbReference type="AlphaFoldDB" id="D7DZJ9"/>
<dbReference type="HOGENOM" id="CLU_089192_0_0_3"/>
<name>D7DZJ9_NOSA0</name>
<dbReference type="Proteomes" id="UP000001511">
    <property type="component" value="Chromosome"/>
</dbReference>
<dbReference type="InterPro" id="IPR019545">
    <property type="entry name" value="DM13_domain"/>
</dbReference>
<accession>D7DZJ9</accession>
<dbReference type="RefSeq" id="WP_013189971.1">
    <property type="nucleotide sequence ID" value="NC_014248.1"/>
</dbReference>
<proteinExistence type="predicted"/>
<keyword evidence="3" id="KW-1185">Reference proteome</keyword>
<protein>
    <submittedName>
        <fullName evidence="2">Electron transfer DM13</fullName>
    </submittedName>
</protein>
<evidence type="ECO:0000259" key="1">
    <source>
        <dbReference type="PROSITE" id="PS51549"/>
    </source>
</evidence>
<dbReference type="STRING" id="551115.Aazo_0394"/>
<dbReference type="EMBL" id="CP002059">
    <property type="protein sequence ID" value="ADI62951.1"/>
    <property type="molecule type" value="Genomic_DNA"/>
</dbReference>
<dbReference type="PROSITE" id="PS51549">
    <property type="entry name" value="DM13"/>
    <property type="match status" value="1"/>
</dbReference>
<evidence type="ECO:0000313" key="3">
    <source>
        <dbReference type="Proteomes" id="UP000001511"/>
    </source>
</evidence>
<dbReference type="eggNOG" id="COG1672">
    <property type="taxonomic scope" value="Bacteria"/>
</dbReference>
<organism evidence="2 3">
    <name type="scientific">Nostoc azollae (strain 0708)</name>
    <name type="common">Anabaena azollae (strain 0708)</name>
    <dbReference type="NCBI Taxonomy" id="551115"/>
    <lineage>
        <taxon>Bacteria</taxon>
        <taxon>Bacillati</taxon>
        <taxon>Cyanobacteriota</taxon>
        <taxon>Cyanophyceae</taxon>
        <taxon>Nostocales</taxon>
        <taxon>Nostocaceae</taxon>
        <taxon>Trichormus</taxon>
    </lineage>
</organism>
<feature type="domain" description="DM13" evidence="1">
    <location>
        <begin position="40"/>
        <end position="150"/>
    </location>
</feature>
<gene>
    <name evidence="2" type="ordered locus">Aazo_0394</name>
</gene>
<evidence type="ECO:0000313" key="2">
    <source>
        <dbReference type="EMBL" id="ADI62951.1"/>
    </source>
</evidence>